<reference evidence="2 3" key="1">
    <citation type="submission" date="2018-03" db="EMBL/GenBank/DDBJ databases">
        <title>Novel Streptomyces sp. from soil.</title>
        <authorList>
            <person name="Tan G.Y.A."/>
            <person name="Lee Z.Y."/>
        </authorList>
    </citation>
    <scope>NUCLEOTIDE SEQUENCE [LARGE SCALE GENOMIC DNA]</scope>
    <source>
        <strain evidence="2 3">ST5x</strain>
    </source>
</reference>
<dbReference type="InterPro" id="IPR049713">
    <property type="entry name" value="Pr6Pr-like"/>
</dbReference>
<feature type="transmembrane region" description="Helical" evidence="1">
    <location>
        <begin position="206"/>
        <end position="229"/>
    </location>
</feature>
<evidence type="ECO:0000313" key="3">
    <source>
        <dbReference type="Proteomes" id="UP000239322"/>
    </source>
</evidence>
<dbReference type="RefSeq" id="WP_105867868.1">
    <property type="nucleotide sequence ID" value="NZ_PVLV01000085.1"/>
</dbReference>
<gene>
    <name evidence="2" type="ORF">C6N75_06445</name>
</gene>
<feature type="transmembrane region" description="Helical" evidence="1">
    <location>
        <begin position="167"/>
        <end position="186"/>
    </location>
</feature>
<name>A0A2S9Q025_9ACTN</name>
<keyword evidence="1" id="KW-1133">Transmembrane helix</keyword>
<dbReference type="OrthoDB" id="9809977at2"/>
<comment type="caution">
    <text evidence="2">The sequence shown here is derived from an EMBL/GenBank/DDBJ whole genome shotgun (WGS) entry which is preliminary data.</text>
</comment>
<dbReference type="Proteomes" id="UP000239322">
    <property type="component" value="Unassembled WGS sequence"/>
</dbReference>
<dbReference type="NCBIfam" id="NF038065">
    <property type="entry name" value="Pr6Pr"/>
    <property type="match status" value="1"/>
</dbReference>
<feature type="transmembrane region" description="Helical" evidence="1">
    <location>
        <begin position="37"/>
        <end position="57"/>
    </location>
</feature>
<keyword evidence="1" id="KW-0812">Transmembrane</keyword>
<evidence type="ECO:0000313" key="2">
    <source>
        <dbReference type="EMBL" id="PRH80035.1"/>
    </source>
</evidence>
<accession>A0A2S9Q025</accession>
<feature type="transmembrane region" description="Helical" evidence="1">
    <location>
        <begin position="95"/>
        <end position="115"/>
    </location>
</feature>
<dbReference type="EMBL" id="PVLV01000085">
    <property type="protein sequence ID" value="PRH80035.1"/>
    <property type="molecule type" value="Genomic_DNA"/>
</dbReference>
<keyword evidence="1" id="KW-0472">Membrane</keyword>
<evidence type="ECO:0000256" key="1">
    <source>
        <dbReference type="SAM" id="Phobius"/>
    </source>
</evidence>
<organism evidence="2 3">
    <name type="scientific">Streptomyces solincola</name>
    <dbReference type="NCBI Taxonomy" id="2100817"/>
    <lineage>
        <taxon>Bacteria</taxon>
        <taxon>Bacillati</taxon>
        <taxon>Actinomycetota</taxon>
        <taxon>Actinomycetes</taxon>
        <taxon>Kitasatosporales</taxon>
        <taxon>Streptomycetaceae</taxon>
        <taxon>Streptomyces</taxon>
    </lineage>
</organism>
<keyword evidence="3" id="KW-1185">Reference proteome</keyword>
<feature type="transmembrane region" description="Helical" evidence="1">
    <location>
        <begin position="63"/>
        <end position="83"/>
    </location>
</feature>
<proteinExistence type="predicted"/>
<protein>
    <submittedName>
        <fullName evidence="2">Integral membrane regulator</fullName>
    </submittedName>
</protein>
<sequence>MFDPHSRPYSTAYTASSSTQVPASAVVPPPVRRRYAAVFRLLIALAAATGVGIDLSLADPGRVFSYFTVQSNLLVAVVLALSARRAWSGRMPLPPALTTAALLYVLVTGLVYHVLLSDAAAPFSMTGSDAGRHAVADQLLHTVTPLAVLADWLLLTRPGGLRPRHAALWLLYPAAYLAFVLIRGAALSPGTVARYPYPFLDVEAHGYGAALADAALLGAFFLALGLLLIGLDRLRPALGEPGNRISPPGSGGLK</sequence>
<feature type="transmembrane region" description="Helical" evidence="1">
    <location>
        <begin position="135"/>
        <end position="155"/>
    </location>
</feature>
<dbReference type="AlphaFoldDB" id="A0A2S9Q025"/>